<protein>
    <submittedName>
        <fullName evidence="2">Uncharacterized protein</fullName>
    </submittedName>
</protein>
<accession>A0A8R1XXJ2</accession>
<feature type="region of interest" description="Disordered" evidence="1">
    <location>
        <begin position="18"/>
        <end position="53"/>
    </location>
</feature>
<keyword evidence="3" id="KW-1185">Reference proteome</keyword>
<name>A0A8R1XXJ2_ONCVO</name>
<reference evidence="3" key="1">
    <citation type="submission" date="2013-10" db="EMBL/GenBank/DDBJ databases">
        <title>Genome sequencing of Onchocerca volvulus.</title>
        <authorList>
            <person name="Cotton J."/>
            <person name="Tsai J."/>
            <person name="Stanley E."/>
            <person name="Tracey A."/>
            <person name="Holroyd N."/>
            <person name="Lustigman S."/>
            <person name="Berriman M."/>
        </authorList>
    </citation>
    <scope>NUCLEOTIDE SEQUENCE</scope>
</reference>
<organism evidence="2 3">
    <name type="scientific">Onchocerca volvulus</name>
    <dbReference type="NCBI Taxonomy" id="6282"/>
    <lineage>
        <taxon>Eukaryota</taxon>
        <taxon>Metazoa</taxon>
        <taxon>Ecdysozoa</taxon>
        <taxon>Nematoda</taxon>
        <taxon>Chromadorea</taxon>
        <taxon>Rhabditida</taxon>
        <taxon>Spirurina</taxon>
        <taxon>Spiruromorpha</taxon>
        <taxon>Filarioidea</taxon>
        <taxon>Onchocercidae</taxon>
        <taxon>Onchocerca</taxon>
    </lineage>
</organism>
<evidence type="ECO:0000256" key="1">
    <source>
        <dbReference type="SAM" id="MobiDB-lite"/>
    </source>
</evidence>
<evidence type="ECO:0000313" key="3">
    <source>
        <dbReference type="Proteomes" id="UP000024404"/>
    </source>
</evidence>
<feature type="compositionally biased region" description="Polar residues" evidence="1">
    <location>
        <begin position="44"/>
        <end position="53"/>
    </location>
</feature>
<evidence type="ECO:0000313" key="2">
    <source>
        <dbReference type="EnsemblMetazoa" id="OVOC4282.1"/>
    </source>
</evidence>
<proteinExistence type="predicted"/>
<reference evidence="2" key="2">
    <citation type="submission" date="2022-06" db="UniProtKB">
        <authorList>
            <consortium name="EnsemblMetazoa"/>
        </authorList>
    </citation>
    <scope>IDENTIFICATION</scope>
</reference>
<dbReference type="EMBL" id="CMVM020000129">
    <property type="status" value="NOT_ANNOTATED_CDS"/>
    <property type="molecule type" value="Genomic_DNA"/>
</dbReference>
<feature type="compositionally biased region" description="Basic and acidic residues" evidence="1">
    <location>
        <begin position="22"/>
        <end position="34"/>
    </location>
</feature>
<dbReference type="AlphaFoldDB" id="A0A8R1XXJ2"/>
<dbReference type="Proteomes" id="UP000024404">
    <property type="component" value="Unassembled WGS sequence"/>
</dbReference>
<sequence length="53" mass="6169">MFELLAASFGKFIPGYASATRQEQKDAEKKETRGQKRRRIAQKYEQNYQAVSN</sequence>
<dbReference type="EnsemblMetazoa" id="OVOC4282.1">
    <property type="protein sequence ID" value="OVOC4282.1"/>
    <property type="gene ID" value="WBGene00241091"/>
</dbReference>